<comment type="caution">
    <text evidence="1">The sequence shown here is derived from an EMBL/GenBank/DDBJ whole genome shotgun (WGS) entry which is preliminary data.</text>
</comment>
<dbReference type="PANTHER" id="PTHR24092">
    <property type="entry name" value="PROBABLE PHOSPHOLIPID-TRANSPORTING ATPASE"/>
    <property type="match status" value="1"/>
</dbReference>
<keyword evidence="2" id="KW-1185">Reference proteome</keyword>
<gene>
    <name evidence="1" type="primary">ATP8B4_1</name>
    <name evidence="1" type="ORF">AMECASPLE_019925</name>
</gene>
<dbReference type="EMBL" id="JAHRIP010048660">
    <property type="protein sequence ID" value="MEQ2299920.1"/>
    <property type="molecule type" value="Genomic_DNA"/>
</dbReference>
<dbReference type="Proteomes" id="UP001469553">
    <property type="component" value="Unassembled WGS sequence"/>
</dbReference>
<organism evidence="1 2">
    <name type="scientific">Ameca splendens</name>
    <dbReference type="NCBI Taxonomy" id="208324"/>
    <lineage>
        <taxon>Eukaryota</taxon>
        <taxon>Metazoa</taxon>
        <taxon>Chordata</taxon>
        <taxon>Craniata</taxon>
        <taxon>Vertebrata</taxon>
        <taxon>Euteleostomi</taxon>
        <taxon>Actinopterygii</taxon>
        <taxon>Neopterygii</taxon>
        <taxon>Teleostei</taxon>
        <taxon>Neoteleostei</taxon>
        <taxon>Acanthomorphata</taxon>
        <taxon>Ovalentaria</taxon>
        <taxon>Atherinomorphae</taxon>
        <taxon>Cyprinodontiformes</taxon>
        <taxon>Goodeidae</taxon>
        <taxon>Ameca</taxon>
    </lineage>
</organism>
<sequence>MHICEYNSVYNVKCFEWLNRHRSDNRVNNRKVQVLIDRKLQSKKWMDIQVGDIIKLENNQFVTVSKLFISLLRLAFFL</sequence>
<accession>A0ABV0Z1G3</accession>
<reference evidence="1 2" key="1">
    <citation type="submission" date="2021-06" db="EMBL/GenBank/DDBJ databases">
        <authorList>
            <person name="Palmer J.M."/>
        </authorList>
    </citation>
    <scope>NUCLEOTIDE SEQUENCE [LARGE SCALE GENOMIC DNA]</scope>
    <source>
        <strain evidence="1 2">AS_MEX2019</strain>
        <tissue evidence="1">Muscle</tissue>
    </source>
</reference>
<dbReference type="PANTHER" id="PTHR24092:SF52">
    <property type="entry name" value="PHOSPHOLIPID-TRANSPORTING ATPASE FETA"/>
    <property type="match status" value="1"/>
</dbReference>
<protein>
    <submittedName>
        <fullName evidence="1">ATPase class I type 8B member 4</fullName>
    </submittedName>
</protein>
<evidence type="ECO:0000313" key="1">
    <source>
        <dbReference type="EMBL" id="MEQ2299920.1"/>
    </source>
</evidence>
<dbReference type="Gene3D" id="2.70.150.10">
    <property type="entry name" value="Calcium-transporting ATPase, cytoplasmic transduction domain A"/>
    <property type="match status" value="1"/>
</dbReference>
<name>A0ABV0Z1G3_9TELE</name>
<proteinExistence type="predicted"/>
<evidence type="ECO:0000313" key="2">
    <source>
        <dbReference type="Proteomes" id="UP001469553"/>
    </source>
</evidence>